<gene>
    <name evidence="17" type="ORF">C5167_007146</name>
</gene>
<dbReference type="InterPro" id="IPR017938">
    <property type="entry name" value="Riboflavin_synthase-like_b-brl"/>
</dbReference>
<evidence type="ECO:0000256" key="10">
    <source>
        <dbReference type="ARBA" id="ARBA00022989"/>
    </source>
</evidence>
<evidence type="ECO:0000256" key="9">
    <source>
        <dbReference type="ARBA" id="ARBA00022857"/>
    </source>
</evidence>
<dbReference type="GO" id="GO:0016175">
    <property type="term" value="F:superoxide-generating NAD(P)H oxidase activity"/>
    <property type="evidence" value="ECO:0007669"/>
    <property type="project" value="UniProtKB-ARBA"/>
</dbReference>
<dbReference type="Proteomes" id="UP000316621">
    <property type="component" value="Chromosome 4"/>
</dbReference>
<dbReference type="AlphaFoldDB" id="A0A4Y7JGB3"/>
<evidence type="ECO:0000256" key="1">
    <source>
        <dbReference type="ARBA" id="ARBA00004141"/>
    </source>
</evidence>
<dbReference type="Gramene" id="RZC59837">
    <property type="protein sequence ID" value="RZC59837"/>
    <property type="gene ID" value="C5167_007146"/>
</dbReference>
<dbReference type="InterPro" id="IPR013121">
    <property type="entry name" value="Fe_red_NAD-bd_6"/>
</dbReference>
<dbReference type="OMA" id="FHEQAMI"/>
<keyword evidence="3" id="KW-0575">Peroxidase</keyword>
<evidence type="ECO:0000256" key="7">
    <source>
        <dbReference type="ARBA" id="ARBA00022827"/>
    </source>
</evidence>
<keyword evidence="10 14" id="KW-1133">Transmembrane helix</keyword>
<proteinExistence type="inferred from homology"/>
<feature type="domain" description="FAD-binding FR-type" evidence="16">
    <location>
        <begin position="486"/>
        <end position="592"/>
    </location>
</feature>
<feature type="compositionally biased region" description="Polar residues" evidence="13">
    <location>
        <begin position="1"/>
        <end position="18"/>
    </location>
</feature>
<keyword evidence="12 14" id="KW-0472">Membrane</keyword>
<dbReference type="FunFam" id="2.40.30.10:FF:000059">
    <property type="entry name" value="dual oxidase isoform X1"/>
    <property type="match status" value="1"/>
</dbReference>
<accession>A0A4Y7JGB3</accession>
<evidence type="ECO:0000256" key="12">
    <source>
        <dbReference type="ARBA" id="ARBA00023136"/>
    </source>
</evidence>
<dbReference type="GO" id="GO:0042742">
    <property type="term" value="P:defense response to bacterium"/>
    <property type="evidence" value="ECO:0007669"/>
    <property type="project" value="UniProtKB-ARBA"/>
</dbReference>
<dbReference type="PROSITE" id="PS50222">
    <property type="entry name" value="EF_HAND_2"/>
    <property type="match status" value="1"/>
</dbReference>
<dbReference type="Pfam" id="PF08414">
    <property type="entry name" value="NADPH_Ox"/>
    <property type="match status" value="1"/>
</dbReference>
<keyword evidence="11" id="KW-0560">Oxidoreductase</keyword>
<dbReference type="PRINTS" id="PR00466">
    <property type="entry name" value="GP91PHOX"/>
</dbReference>
<dbReference type="PANTHER" id="PTHR11972">
    <property type="entry name" value="NADPH OXIDASE"/>
    <property type="match status" value="1"/>
</dbReference>
<dbReference type="STRING" id="3469.A0A4Y7JGB3"/>
<dbReference type="InterPro" id="IPR017927">
    <property type="entry name" value="FAD-bd_FR_type"/>
</dbReference>
<dbReference type="GO" id="GO:0005509">
    <property type="term" value="F:calcium ion binding"/>
    <property type="evidence" value="ECO:0007669"/>
    <property type="project" value="InterPro"/>
</dbReference>
<dbReference type="SUPFAM" id="SSF52343">
    <property type="entry name" value="Ferredoxin reductase-like, C-terminal NADP-linked domain"/>
    <property type="match status" value="1"/>
</dbReference>
<dbReference type="InterPro" id="IPR050369">
    <property type="entry name" value="RBOH/FRE"/>
</dbReference>
<dbReference type="Gene3D" id="1.10.238.10">
    <property type="entry name" value="EF-hand"/>
    <property type="match status" value="1"/>
</dbReference>
<dbReference type="GO" id="GO:0005886">
    <property type="term" value="C:plasma membrane"/>
    <property type="evidence" value="ECO:0007669"/>
    <property type="project" value="TreeGrafter"/>
</dbReference>
<feature type="transmembrane region" description="Helical" evidence="14">
    <location>
        <begin position="464"/>
        <end position="481"/>
    </location>
</feature>
<keyword evidence="7" id="KW-0274">FAD</keyword>
<evidence type="ECO:0000256" key="13">
    <source>
        <dbReference type="SAM" id="MobiDB-lite"/>
    </source>
</evidence>
<dbReference type="GO" id="GO:0009653">
    <property type="term" value="P:anatomical structure morphogenesis"/>
    <property type="evidence" value="ECO:0007669"/>
    <property type="project" value="UniProtKB-ARBA"/>
</dbReference>
<feature type="compositionally biased region" description="Polar residues" evidence="13">
    <location>
        <begin position="40"/>
        <end position="50"/>
    </location>
</feature>
<dbReference type="Pfam" id="PF08030">
    <property type="entry name" value="NAD_binding_6"/>
    <property type="match status" value="1"/>
</dbReference>
<feature type="transmembrane region" description="Helical" evidence="14">
    <location>
        <begin position="432"/>
        <end position="452"/>
    </location>
</feature>
<dbReference type="PANTHER" id="PTHR11972:SF127">
    <property type="entry name" value="RESPIRATORY BURST OXIDASE HOMOLOG PROTEIN A-LIKE"/>
    <property type="match status" value="1"/>
</dbReference>
<keyword evidence="5 14" id="KW-0812">Transmembrane</keyword>
<organism evidence="17 18">
    <name type="scientific">Papaver somniferum</name>
    <name type="common">Opium poppy</name>
    <dbReference type="NCBI Taxonomy" id="3469"/>
    <lineage>
        <taxon>Eukaryota</taxon>
        <taxon>Viridiplantae</taxon>
        <taxon>Streptophyta</taxon>
        <taxon>Embryophyta</taxon>
        <taxon>Tracheophyta</taxon>
        <taxon>Spermatophyta</taxon>
        <taxon>Magnoliopsida</taxon>
        <taxon>Ranunculales</taxon>
        <taxon>Papaveraceae</taxon>
        <taxon>Papaveroideae</taxon>
        <taxon>Papaver</taxon>
    </lineage>
</organism>
<keyword evidence="18" id="KW-1185">Reference proteome</keyword>
<sequence length="786" mass="89390">METQFQETHDQQQYSLTNSSSSSTSSSSTTTQDWSVPASPGNNQKNQYSQQEHDDGVGMKQLRFFDSLNCVGGDKWKDVEQRFDQFASLRTGLISRSDFAYCIGMKDTPDFAEELLNALRGRKDLALGISKAELHDHWCRITDPEFDSRARVFFDLCDRNLDGKITQKEIKQVILLSAATNKLYITQEVAEEYAALLMEELDSEHHGYIQLSQLETLFKDSLSKSAVKTQTETITLTENTVHESHEHYEEPMTSMEIAIRTYWRRAWIFMQYRERKAFQVMGYCLCTSKGAAETLKFNMALILLPVCRNTITLLRRNRTLNYMIPFNDNINFHKLIAGGIVIAVILHGGTHLTCDFPRIAGCSRSVFRRTIAVHFGNHQPSYYEILATTEVATGLGMVILMAIAFILATHVSRRKSSTLPQPLRKVTGYNTFWYSHHLFILVYVLLIIHSMFLFLTKDISEKTTWMYIAIPVLLYAGERIVRAIRSEFDRVEIVKATTYPGKVLSLKMSKPAGFTYRSGMYLFLNCPDISPFEWHPLSLTSAPEDDHLSVHIRTLGDWSYQIYSRFQEAIVSGNPQYPEVYIDGPYGASSQDHVKYDIVVLIGLGIGATPFISVIKDIIHNTLRKPAPVEDEESGISNVCSSKAYMYWVTREQSSFGWFRDVMKEISEKNQNKAVIEMHNYLTSVYQDGDARSALISIIQSLHHQKNGIDVLSHTPVHTHFARPNWSEVLSNLSTKHEGARIGKSINSKLSIFFLASIPFKRPIKMRRYNQNTGSGGEGGRCFGAE</sequence>
<keyword evidence="4" id="KW-0285">Flavoprotein</keyword>
<feature type="domain" description="EF-hand" evidence="15">
    <location>
        <begin position="145"/>
        <end position="180"/>
    </location>
</feature>
<dbReference type="SFLD" id="SFLDG01169">
    <property type="entry name" value="NADPH_oxidase_subgroup_(NOX)"/>
    <property type="match status" value="1"/>
</dbReference>
<evidence type="ECO:0000256" key="2">
    <source>
        <dbReference type="ARBA" id="ARBA00007975"/>
    </source>
</evidence>
<dbReference type="Gene3D" id="2.40.30.10">
    <property type="entry name" value="Translation factors"/>
    <property type="match status" value="1"/>
</dbReference>
<evidence type="ECO:0000256" key="4">
    <source>
        <dbReference type="ARBA" id="ARBA00022630"/>
    </source>
</evidence>
<comment type="subcellular location">
    <subcellularLocation>
        <location evidence="1">Membrane</location>
        <topology evidence="1">Multi-pass membrane protein</topology>
    </subcellularLocation>
</comment>
<evidence type="ECO:0000256" key="14">
    <source>
        <dbReference type="SAM" id="Phobius"/>
    </source>
</evidence>
<evidence type="ECO:0000259" key="15">
    <source>
        <dbReference type="PROSITE" id="PS50222"/>
    </source>
</evidence>
<protein>
    <recommendedName>
        <fullName evidence="19">FAD-binding FR-type domain-containing protein</fullName>
    </recommendedName>
</protein>
<dbReference type="Gene3D" id="3.40.50.80">
    <property type="entry name" value="Nucleotide-binding domain of ferredoxin-NADP reductase (FNR) module"/>
    <property type="match status" value="1"/>
</dbReference>
<comment type="similarity">
    <text evidence="2">Belongs to the RBOH (TC 5.B.1.3) family.</text>
</comment>
<dbReference type="InterPro" id="IPR011992">
    <property type="entry name" value="EF-hand-dom_pair"/>
</dbReference>
<evidence type="ECO:0000256" key="3">
    <source>
        <dbReference type="ARBA" id="ARBA00022559"/>
    </source>
</evidence>
<name>A0A4Y7JGB3_PAPSO</name>
<dbReference type="InterPro" id="IPR000778">
    <property type="entry name" value="Cyt_b245_heavy_chain"/>
</dbReference>
<evidence type="ECO:0000313" key="18">
    <source>
        <dbReference type="Proteomes" id="UP000316621"/>
    </source>
</evidence>
<keyword evidence="8" id="KW-0106">Calcium</keyword>
<evidence type="ECO:0000256" key="11">
    <source>
        <dbReference type="ARBA" id="ARBA00023002"/>
    </source>
</evidence>
<feature type="transmembrane region" description="Helical" evidence="14">
    <location>
        <begin position="391"/>
        <end position="411"/>
    </location>
</feature>
<dbReference type="InterPro" id="IPR013130">
    <property type="entry name" value="Fe3_Rdtase_TM_dom"/>
</dbReference>
<dbReference type="EMBL" id="CM010718">
    <property type="protein sequence ID" value="RZC59837.1"/>
    <property type="molecule type" value="Genomic_DNA"/>
</dbReference>
<dbReference type="PROSITE" id="PS51384">
    <property type="entry name" value="FAD_FR"/>
    <property type="match status" value="1"/>
</dbReference>
<evidence type="ECO:0008006" key="19">
    <source>
        <dbReference type="Google" id="ProtNLM"/>
    </source>
</evidence>
<dbReference type="SUPFAM" id="SSF47473">
    <property type="entry name" value="EF-hand"/>
    <property type="match status" value="1"/>
</dbReference>
<evidence type="ECO:0000256" key="5">
    <source>
        <dbReference type="ARBA" id="ARBA00022692"/>
    </source>
</evidence>
<dbReference type="InterPro" id="IPR039261">
    <property type="entry name" value="FNR_nucleotide-bd"/>
</dbReference>
<dbReference type="Pfam" id="PF08022">
    <property type="entry name" value="FAD_binding_8"/>
    <property type="match status" value="1"/>
</dbReference>
<feature type="region of interest" description="Disordered" evidence="13">
    <location>
        <begin position="1"/>
        <end position="53"/>
    </location>
</feature>
<keyword evidence="6" id="KW-0479">Metal-binding</keyword>
<evidence type="ECO:0000256" key="8">
    <source>
        <dbReference type="ARBA" id="ARBA00022837"/>
    </source>
</evidence>
<reference evidence="17 18" key="1">
    <citation type="journal article" date="2018" name="Science">
        <title>The opium poppy genome and morphinan production.</title>
        <authorList>
            <person name="Guo L."/>
            <person name="Winzer T."/>
            <person name="Yang X."/>
            <person name="Li Y."/>
            <person name="Ning Z."/>
            <person name="He Z."/>
            <person name="Teodor R."/>
            <person name="Lu Y."/>
            <person name="Bowser T.A."/>
            <person name="Graham I.A."/>
            <person name="Ye K."/>
        </authorList>
    </citation>
    <scope>NUCLEOTIDE SEQUENCE [LARGE SCALE GENOMIC DNA]</scope>
    <source>
        <strain evidence="18">cv. HN1</strain>
        <tissue evidence="17">Leaves</tissue>
    </source>
</reference>
<dbReference type="InterPro" id="IPR013623">
    <property type="entry name" value="NADPH_Ox"/>
</dbReference>
<dbReference type="GO" id="GO:0004601">
    <property type="term" value="F:peroxidase activity"/>
    <property type="evidence" value="ECO:0007669"/>
    <property type="project" value="UniProtKB-KW"/>
</dbReference>
<evidence type="ECO:0000256" key="6">
    <source>
        <dbReference type="ARBA" id="ARBA00022723"/>
    </source>
</evidence>
<evidence type="ECO:0000259" key="16">
    <source>
        <dbReference type="PROSITE" id="PS51384"/>
    </source>
</evidence>
<dbReference type="InterPro" id="IPR002048">
    <property type="entry name" value="EF_hand_dom"/>
</dbReference>
<dbReference type="GO" id="GO:0016174">
    <property type="term" value="F:NAD(P)H oxidase H2O2-forming activity"/>
    <property type="evidence" value="ECO:0007669"/>
    <property type="project" value="TreeGrafter"/>
</dbReference>
<dbReference type="CDD" id="cd06186">
    <property type="entry name" value="NOX_Duox_like_FAD_NADP"/>
    <property type="match status" value="1"/>
</dbReference>
<evidence type="ECO:0000313" key="17">
    <source>
        <dbReference type="EMBL" id="RZC59837.1"/>
    </source>
</evidence>
<dbReference type="SUPFAM" id="SSF63380">
    <property type="entry name" value="Riboflavin synthase domain-like"/>
    <property type="match status" value="1"/>
</dbReference>
<feature type="compositionally biased region" description="Low complexity" evidence="13">
    <location>
        <begin position="19"/>
        <end position="31"/>
    </location>
</feature>
<keyword evidence="9" id="KW-0521">NADP</keyword>
<dbReference type="Pfam" id="PF01794">
    <property type="entry name" value="Ferric_reduct"/>
    <property type="match status" value="1"/>
</dbReference>
<dbReference type="InterPro" id="IPR013112">
    <property type="entry name" value="FAD-bd_8"/>
</dbReference>